<dbReference type="AlphaFoldDB" id="A0A8T3VCT9"/>
<feature type="domain" description="STAS" evidence="2">
    <location>
        <begin position="1"/>
        <end position="99"/>
    </location>
</feature>
<reference evidence="3" key="1">
    <citation type="submission" date="2019-04" db="EMBL/GenBank/DDBJ databases">
        <title>Evolution of Biomass-Degrading Anaerobic Consortia Revealed by Metagenomics.</title>
        <authorList>
            <person name="Peng X."/>
        </authorList>
    </citation>
    <scope>NUCLEOTIDE SEQUENCE</scope>
    <source>
        <strain evidence="3">SIG12</strain>
    </source>
</reference>
<protein>
    <submittedName>
        <fullName evidence="3">STAS domain-containing protein</fullName>
    </submittedName>
</protein>
<evidence type="ECO:0000259" key="2">
    <source>
        <dbReference type="PROSITE" id="PS50801"/>
    </source>
</evidence>
<dbReference type="SUPFAM" id="SSF52091">
    <property type="entry name" value="SpoIIaa-like"/>
    <property type="match status" value="1"/>
</dbReference>
<dbReference type="InterPro" id="IPR036513">
    <property type="entry name" value="STAS_dom_sf"/>
</dbReference>
<dbReference type="InterPro" id="IPR002645">
    <property type="entry name" value="STAS_dom"/>
</dbReference>
<organism evidence="3 4">
    <name type="scientific">Methanobrevibacter millerae</name>
    <dbReference type="NCBI Taxonomy" id="230361"/>
    <lineage>
        <taxon>Archaea</taxon>
        <taxon>Methanobacteriati</taxon>
        <taxon>Methanobacteriota</taxon>
        <taxon>Methanomada group</taxon>
        <taxon>Methanobacteria</taxon>
        <taxon>Methanobacteriales</taxon>
        <taxon>Methanobacteriaceae</taxon>
        <taxon>Methanobrevibacter</taxon>
    </lineage>
</organism>
<dbReference type="GO" id="GO:0043856">
    <property type="term" value="F:anti-sigma factor antagonist activity"/>
    <property type="evidence" value="ECO:0007669"/>
    <property type="project" value="InterPro"/>
</dbReference>
<evidence type="ECO:0000313" key="4">
    <source>
        <dbReference type="Proteomes" id="UP000762703"/>
    </source>
</evidence>
<accession>A0A8T3VCT9</accession>
<name>A0A8T3VCT9_9EURY</name>
<dbReference type="InterPro" id="IPR003658">
    <property type="entry name" value="Anti-sigma_ant"/>
</dbReference>
<dbReference type="Gene3D" id="3.30.750.24">
    <property type="entry name" value="STAS domain"/>
    <property type="match status" value="1"/>
</dbReference>
<dbReference type="NCBIfam" id="TIGR00377">
    <property type="entry name" value="ant_ant_sig"/>
    <property type="match status" value="1"/>
</dbReference>
<proteinExistence type="inferred from homology"/>
<dbReference type="PANTHER" id="PTHR33495">
    <property type="entry name" value="ANTI-SIGMA FACTOR ANTAGONIST TM_1081-RELATED-RELATED"/>
    <property type="match status" value="1"/>
</dbReference>
<comment type="similarity">
    <text evidence="1">Belongs to the anti-sigma-factor antagonist family.</text>
</comment>
<comment type="caution">
    <text evidence="3">The sequence shown here is derived from an EMBL/GenBank/DDBJ whole genome shotgun (WGS) entry which is preliminary data.</text>
</comment>
<dbReference type="EMBL" id="SUTE01000058">
    <property type="protein sequence ID" value="MBE6505557.1"/>
    <property type="molecule type" value="Genomic_DNA"/>
</dbReference>
<sequence length="99" mass="11312">MNVEKIYNDKELTIKVDNQIDTVTAPDFENEINNEMGKFDSLILDFENLEYISSAGLRVLIMTQKKLQPHSIPFTIINSPDMIKDIIKVSGLDNILDIQ</sequence>
<evidence type="ECO:0000313" key="3">
    <source>
        <dbReference type="EMBL" id="MBE6505557.1"/>
    </source>
</evidence>
<dbReference type="PROSITE" id="PS50801">
    <property type="entry name" value="STAS"/>
    <property type="match status" value="1"/>
</dbReference>
<dbReference type="Pfam" id="PF01740">
    <property type="entry name" value="STAS"/>
    <property type="match status" value="1"/>
</dbReference>
<evidence type="ECO:0000256" key="1">
    <source>
        <dbReference type="ARBA" id="ARBA00009013"/>
    </source>
</evidence>
<dbReference type="RefSeq" id="WP_303737207.1">
    <property type="nucleotide sequence ID" value="NZ_SUTE01000058.1"/>
</dbReference>
<dbReference type="CDD" id="cd07043">
    <property type="entry name" value="STAS_anti-anti-sigma_factors"/>
    <property type="match status" value="1"/>
</dbReference>
<dbReference type="Proteomes" id="UP000762703">
    <property type="component" value="Unassembled WGS sequence"/>
</dbReference>
<gene>
    <name evidence="3" type="ORF">E7Z73_07460</name>
</gene>